<dbReference type="OrthoDB" id="2990754at2"/>
<reference evidence="1 2" key="1">
    <citation type="submission" date="2018-12" db="EMBL/GenBank/DDBJ databases">
        <authorList>
            <person name="Sun L."/>
            <person name="Chen Z."/>
        </authorList>
    </citation>
    <scope>NUCLEOTIDE SEQUENCE [LARGE SCALE GENOMIC DNA]</scope>
    <source>
        <strain evidence="1 2">LMG 29736</strain>
    </source>
</reference>
<dbReference type="EMBL" id="QYTW02000006">
    <property type="protein sequence ID" value="RST60211.1"/>
    <property type="molecule type" value="Genomic_DNA"/>
</dbReference>
<comment type="caution">
    <text evidence="1">The sequence shown here is derived from an EMBL/GenBank/DDBJ whole genome shotgun (WGS) entry which is preliminary data.</text>
</comment>
<dbReference type="SUPFAM" id="SSF56235">
    <property type="entry name" value="N-terminal nucleophile aminohydrolases (Ntn hydrolases)"/>
    <property type="match status" value="1"/>
</dbReference>
<organism evidence="1 2">
    <name type="scientific">Siminovitchia terrae</name>
    <name type="common">Bacillus terrae</name>
    <dbReference type="NCBI Taxonomy" id="1914933"/>
    <lineage>
        <taxon>Bacteria</taxon>
        <taxon>Bacillati</taxon>
        <taxon>Bacillota</taxon>
        <taxon>Bacilli</taxon>
        <taxon>Bacillales</taxon>
        <taxon>Bacillaceae</taxon>
        <taxon>Siminovitchia</taxon>
    </lineage>
</organism>
<proteinExistence type="predicted"/>
<dbReference type="InterPro" id="IPR029055">
    <property type="entry name" value="Ntn_hydrolases_N"/>
</dbReference>
<protein>
    <submittedName>
        <fullName evidence="1">Uncharacterized protein</fullName>
    </submittedName>
</protein>
<gene>
    <name evidence="1" type="ORF">D5F11_008455</name>
</gene>
<accession>A0A429XA37</accession>
<name>A0A429XA37_SIMTE</name>
<dbReference type="Gene3D" id="3.60.20.10">
    <property type="entry name" value="Glutamine Phosphoribosylpyrophosphate, subunit 1, domain 1"/>
    <property type="match status" value="1"/>
</dbReference>
<evidence type="ECO:0000313" key="1">
    <source>
        <dbReference type="EMBL" id="RST60211.1"/>
    </source>
</evidence>
<dbReference type="Proteomes" id="UP000287296">
    <property type="component" value="Unassembled WGS sequence"/>
</dbReference>
<sequence length="371" mass="43019">MTYCIGFKSKTAVFLIADSMTSSGRNQEIDEAFGEYTTFGEFVMEENKTMQDRRYKVFKLPGNVLVTFAGDVDNALEVIGIFTKELENGLKPITAFERVLSAGPFSRIELLVGFMEQDRPKLYSYNYMGNGQFKEEHSSIHLGSGREHEYLSDKSSQFVDFITNDNFGDGKCLVYALAYLQNFAIKNPLMLFDVGGFFFGGFVHTGGVQRMWNTTYLMYAVTQGNGERNLHLNYQVSLTRRDDLLLVSSSFLDHERIYLQEINLEEESPKLIDLEKRVNELRDDYWEGQFKFIVLLNQLNYGFTVCYMENKNRLSEIEIVTDRVKGEVRYRLSPDLVKYLLYSPNLKEEDIDPIWDRNNPAHLEIPIRWFA</sequence>
<evidence type="ECO:0000313" key="2">
    <source>
        <dbReference type="Proteomes" id="UP000287296"/>
    </source>
</evidence>
<dbReference type="AlphaFoldDB" id="A0A429XA37"/>